<evidence type="ECO:0000313" key="3">
    <source>
        <dbReference type="Proteomes" id="UP001066276"/>
    </source>
</evidence>
<accession>A0AAV7UFA4</accession>
<keyword evidence="3" id="KW-1185">Reference proteome</keyword>
<dbReference type="AlphaFoldDB" id="A0AAV7UFA4"/>
<evidence type="ECO:0000313" key="2">
    <source>
        <dbReference type="EMBL" id="KAJ1186398.1"/>
    </source>
</evidence>
<protein>
    <submittedName>
        <fullName evidence="2">Uncharacterized protein</fullName>
    </submittedName>
</protein>
<sequence>MFRYRQCPLGPSGADTPAPCSNEVTLRPRGPQEEVEAALRLREPHPDPEPRDKAPRRREAARADGANVTARTALGGWEPKQGGREGESGNLVPCNSETALRPRRPHQKLVPWALEEQGAP</sequence>
<proteinExistence type="predicted"/>
<reference evidence="2" key="1">
    <citation type="journal article" date="2022" name="bioRxiv">
        <title>Sequencing and chromosome-scale assembly of the giantPleurodeles waltlgenome.</title>
        <authorList>
            <person name="Brown T."/>
            <person name="Elewa A."/>
            <person name="Iarovenko S."/>
            <person name="Subramanian E."/>
            <person name="Araus A.J."/>
            <person name="Petzold A."/>
            <person name="Susuki M."/>
            <person name="Suzuki K.-i.T."/>
            <person name="Hayashi T."/>
            <person name="Toyoda A."/>
            <person name="Oliveira C."/>
            <person name="Osipova E."/>
            <person name="Leigh N.D."/>
            <person name="Simon A."/>
            <person name="Yun M.H."/>
        </authorList>
    </citation>
    <scope>NUCLEOTIDE SEQUENCE</scope>
    <source>
        <strain evidence="2">20211129_DDA</strain>
        <tissue evidence="2">Liver</tissue>
    </source>
</reference>
<dbReference type="Proteomes" id="UP001066276">
    <property type="component" value="Chromosome 3_1"/>
</dbReference>
<feature type="compositionally biased region" description="Basic and acidic residues" evidence="1">
    <location>
        <begin position="37"/>
        <end position="62"/>
    </location>
</feature>
<evidence type="ECO:0000256" key="1">
    <source>
        <dbReference type="SAM" id="MobiDB-lite"/>
    </source>
</evidence>
<gene>
    <name evidence="2" type="ORF">NDU88_003179</name>
</gene>
<name>A0AAV7UFA4_PLEWA</name>
<comment type="caution">
    <text evidence="2">The sequence shown here is derived from an EMBL/GenBank/DDBJ whole genome shotgun (WGS) entry which is preliminary data.</text>
</comment>
<dbReference type="EMBL" id="JANPWB010000005">
    <property type="protein sequence ID" value="KAJ1186398.1"/>
    <property type="molecule type" value="Genomic_DNA"/>
</dbReference>
<feature type="region of interest" description="Disordered" evidence="1">
    <location>
        <begin position="1"/>
        <end position="120"/>
    </location>
</feature>
<organism evidence="2 3">
    <name type="scientific">Pleurodeles waltl</name>
    <name type="common">Iberian ribbed newt</name>
    <dbReference type="NCBI Taxonomy" id="8319"/>
    <lineage>
        <taxon>Eukaryota</taxon>
        <taxon>Metazoa</taxon>
        <taxon>Chordata</taxon>
        <taxon>Craniata</taxon>
        <taxon>Vertebrata</taxon>
        <taxon>Euteleostomi</taxon>
        <taxon>Amphibia</taxon>
        <taxon>Batrachia</taxon>
        <taxon>Caudata</taxon>
        <taxon>Salamandroidea</taxon>
        <taxon>Salamandridae</taxon>
        <taxon>Pleurodelinae</taxon>
        <taxon>Pleurodeles</taxon>
    </lineage>
</organism>